<accession>A0ABZ1AWZ3</accession>
<feature type="transmembrane region" description="Helical" evidence="1">
    <location>
        <begin position="38"/>
        <end position="56"/>
    </location>
</feature>
<evidence type="ECO:0000256" key="1">
    <source>
        <dbReference type="SAM" id="Phobius"/>
    </source>
</evidence>
<keyword evidence="3" id="KW-1185">Reference proteome</keyword>
<keyword evidence="1" id="KW-1133">Transmembrane helix</keyword>
<keyword evidence="1" id="KW-0472">Membrane</keyword>
<evidence type="ECO:0000313" key="2">
    <source>
        <dbReference type="EMBL" id="WRL62026.1"/>
    </source>
</evidence>
<name>A0ABZ1AWZ3_9ACTN</name>
<dbReference type="Proteomes" id="UP001324287">
    <property type="component" value="Chromosome"/>
</dbReference>
<proteinExistence type="predicted"/>
<organism evidence="2 3">
    <name type="scientific">Blastococcus brunescens</name>
    <dbReference type="NCBI Taxonomy" id="1564165"/>
    <lineage>
        <taxon>Bacteria</taxon>
        <taxon>Bacillati</taxon>
        <taxon>Actinomycetota</taxon>
        <taxon>Actinomycetes</taxon>
        <taxon>Geodermatophilales</taxon>
        <taxon>Geodermatophilaceae</taxon>
        <taxon>Blastococcus</taxon>
    </lineage>
</organism>
<sequence>MASSQQFPRHRRSEPEPVLITEAEPSMAEQHAFRKKRYAITMGIRAVFIVLAASFYQVVWLMLIFAFLGTVLPWVAVLMANDRPPKKRLHVNRYDARPDRVLESRPVRVIDG</sequence>
<protein>
    <submittedName>
        <fullName evidence="2">DUF3099 domain-containing protein</fullName>
    </submittedName>
</protein>
<evidence type="ECO:0000313" key="3">
    <source>
        <dbReference type="Proteomes" id="UP001324287"/>
    </source>
</evidence>
<gene>
    <name evidence="2" type="ORF">U6N30_18335</name>
</gene>
<dbReference type="InterPro" id="IPR021449">
    <property type="entry name" value="DUF3099"/>
</dbReference>
<feature type="transmembrane region" description="Helical" evidence="1">
    <location>
        <begin position="62"/>
        <end position="80"/>
    </location>
</feature>
<dbReference type="RefSeq" id="WP_324273381.1">
    <property type="nucleotide sequence ID" value="NZ_CP141261.1"/>
</dbReference>
<dbReference type="Pfam" id="PF11298">
    <property type="entry name" value="DUF3099"/>
    <property type="match status" value="1"/>
</dbReference>
<dbReference type="EMBL" id="CP141261">
    <property type="protein sequence ID" value="WRL62026.1"/>
    <property type="molecule type" value="Genomic_DNA"/>
</dbReference>
<keyword evidence="1" id="KW-0812">Transmembrane</keyword>
<reference evidence="2 3" key="1">
    <citation type="submission" date="2023-12" db="EMBL/GenBank/DDBJ databases">
        <title>Blastococcus brunescens sp. nov., an actonobacterium isolated from sandstone collected in sahara desert.</title>
        <authorList>
            <person name="Gtari M."/>
            <person name="Ghodhbane F."/>
        </authorList>
    </citation>
    <scope>NUCLEOTIDE SEQUENCE [LARGE SCALE GENOMIC DNA]</scope>
    <source>
        <strain evidence="2 3">BMG 8361</strain>
    </source>
</reference>